<gene>
    <name evidence="2" type="ORF">CI109_100359</name>
</gene>
<evidence type="ECO:0008006" key="4">
    <source>
        <dbReference type="Google" id="ProtNLM"/>
    </source>
</evidence>
<feature type="compositionally biased region" description="Polar residues" evidence="1">
    <location>
        <begin position="337"/>
        <end position="347"/>
    </location>
</feature>
<dbReference type="EMBL" id="CP144051">
    <property type="protein sequence ID" value="WWD15935.1"/>
    <property type="molecule type" value="Genomic_DNA"/>
</dbReference>
<feature type="region of interest" description="Disordered" evidence="1">
    <location>
        <begin position="1"/>
        <end position="99"/>
    </location>
</feature>
<feature type="region of interest" description="Disordered" evidence="1">
    <location>
        <begin position="320"/>
        <end position="351"/>
    </location>
</feature>
<dbReference type="RefSeq" id="XP_065822840.1">
    <property type="nucleotide sequence ID" value="XM_065966768.1"/>
</dbReference>
<feature type="compositionally biased region" description="Polar residues" evidence="1">
    <location>
        <begin position="15"/>
        <end position="31"/>
    </location>
</feature>
<dbReference type="Proteomes" id="UP000322225">
    <property type="component" value="Chromosome 1"/>
</dbReference>
<dbReference type="AlphaFoldDB" id="A0AAJ8MSH8"/>
<sequence length="513" mass="54831">MEPIIDYETVPQPRSAEQITPSRASSLSTQSTHHRRPSLTLSPGTLPNIGTPHSNPVPVPARHGSLSSRSPRVGPATLDSLSTSPSFRRHSKGTGSFSSGSMTGSLFLNPTFLPSPVSVRRSRSITNERPRPEIDIDDGRWLGTLARQILAMDQYAEAKVVAGDMRVEQAAKYADLNTFVLLVLEASTSPQDDATPSNKVTSKRLEDAVQRLRSGEGISVGAMCTDAPVSSFLRLFGSGVHRIAVTGFDSPCILTHATLLHHLLSLPSDRVPAAFMLQVTAGSLGLPLRPLISLPGTASVLDAMQVMSVHGRRALGVLAGQSSHSRRFRRSSSSGSDVPSPQATSPMLSPVDAPDELVSIVRSRECAALVIPSEGKQVLAMSLEEMVKNLQVREEGGRDRGEERMPATSSSRVFIRSPAAISPPISPSTSASSTSISELYLGSQTSGLPAPVQTQLSPHGVLSIVDVFACLVRLYAPKLGNEPSISEIPPAWDVEPVQKRETSEPWWAGNFVT</sequence>
<reference evidence="2" key="2">
    <citation type="submission" date="2024-01" db="EMBL/GenBank/DDBJ databases">
        <title>Comparative genomics of Cryptococcus and Kwoniella reveals pathogenesis evolution and contrasting modes of karyotype evolution via chromosome fusion or intercentromeric recombination.</title>
        <authorList>
            <person name="Coelho M.A."/>
            <person name="David-Palma M."/>
            <person name="Shea T."/>
            <person name="Bowers K."/>
            <person name="McGinley-Smith S."/>
            <person name="Mohammad A.W."/>
            <person name="Gnirke A."/>
            <person name="Yurkov A.M."/>
            <person name="Nowrousian M."/>
            <person name="Sun S."/>
            <person name="Cuomo C.A."/>
            <person name="Heitman J."/>
        </authorList>
    </citation>
    <scope>NUCLEOTIDE SEQUENCE</scope>
    <source>
        <strain evidence="2">CBS 12478</strain>
    </source>
</reference>
<evidence type="ECO:0000256" key="1">
    <source>
        <dbReference type="SAM" id="MobiDB-lite"/>
    </source>
</evidence>
<dbReference type="GeneID" id="43587095"/>
<accession>A0AAJ8MSH8</accession>
<evidence type="ECO:0000313" key="2">
    <source>
        <dbReference type="EMBL" id="WWD15935.1"/>
    </source>
</evidence>
<dbReference type="KEGG" id="ksn:43587095"/>
<name>A0AAJ8MSH8_9TREE</name>
<evidence type="ECO:0000313" key="3">
    <source>
        <dbReference type="Proteomes" id="UP000322225"/>
    </source>
</evidence>
<reference evidence="2" key="1">
    <citation type="submission" date="2017-08" db="EMBL/GenBank/DDBJ databases">
        <authorList>
            <person name="Cuomo C."/>
            <person name="Billmyre B."/>
            <person name="Heitman J."/>
        </authorList>
    </citation>
    <scope>NUCLEOTIDE SEQUENCE</scope>
    <source>
        <strain evidence="2">CBS 12478</strain>
    </source>
</reference>
<protein>
    <recommendedName>
        <fullName evidence="4">CBS domain-containing protein</fullName>
    </recommendedName>
</protein>
<proteinExistence type="predicted"/>
<organism evidence="2 3">
    <name type="scientific">Kwoniella shandongensis</name>
    <dbReference type="NCBI Taxonomy" id="1734106"/>
    <lineage>
        <taxon>Eukaryota</taxon>
        <taxon>Fungi</taxon>
        <taxon>Dikarya</taxon>
        <taxon>Basidiomycota</taxon>
        <taxon>Agaricomycotina</taxon>
        <taxon>Tremellomycetes</taxon>
        <taxon>Tremellales</taxon>
        <taxon>Cryptococcaceae</taxon>
        <taxon>Kwoniella</taxon>
    </lineage>
</organism>
<keyword evidence="3" id="KW-1185">Reference proteome</keyword>